<dbReference type="eggNOG" id="COG1051">
    <property type="taxonomic scope" value="Bacteria"/>
</dbReference>
<sequence>MGIRNSAKGIMISEDKILVTKNRDAEGDFYLFPGGGQEWGEPLHNTLKREFLEEVGKEVDVKELLHIREYIGKNHEYAAFDSNVHQVDYYFLCHAVKECRDQAPTQPDKNQVGIEWLPIDALLEYRIYPKSLRSYLIEYHNHKKTIVYLGDIN</sequence>
<name>A0A060LYN1_9BACI</name>
<organism evidence="4 5">
    <name type="scientific">Shouchella lehensis G1</name>
    <dbReference type="NCBI Taxonomy" id="1246626"/>
    <lineage>
        <taxon>Bacteria</taxon>
        <taxon>Bacillati</taxon>
        <taxon>Bacillota</taxon>
        <taxon>Bacilli</taxon>
        <taxon>Bacillales</taxon>
        <taxon>Bacillaceae</taxon>
        <taxon>Shouchella</taxon>
    </lineage>
</organism>
<dbReference type="RefSeq" id="WP_038477414.1">
    <property type="nucleotide sequence ID" value="NZ_CP003923.1"/>
</dbReference>
<evidence type="ECO:0000256" key="2">
    <source>
        <dbReference type="ARBA" id="ARBA00022801"/>
    </source>
</evidence>
<dbReference type="PATRIC" id="fig|1246626.3.peg.784"/>
<keyword evidence="2 4" id="KW-0378">Hydrolase</keyword>
<accession>A0A060LYN1</accession>
<dbReference type="OrthoDB" id="65827at2"/>
<evidence type="ECO:0000313" key="4">
    <source>
        <dbReference type="EMBL" id="AIC93393.1"/>
    </source>
</evidence>
<dbReference type="InterPro" id="IPR015797">
    <property type="entry name" value="NUDIX_hydrolase-like_dom_sf"/>
</dbReference>
<dbReference type="GO" id="GO:0016787">
    <property type="term" value="F:hydrolase activity"/>
    <property type="evidence" value="ECO:0007669"/>
    <property type="project" value="UniProtKB-KW"/>
</dbReference>
<reference evidence="4 5" key="1">
    <citation type="journal article" date="2014" name="Gene">
        <title>A comparative genomic analysis of the alkalitolerant soil bacterium Bacillus lehensis G1.</title>
        <authorList>
            <person name="Noor Y.M."/>
            <person name="Samsulrizal N.H."/>
            <person name="Jema'on N.A."/>
            <person name="Low K.O."/>
            <person name="Ramli A.N."/>
            <person name="Alias N.I."/>
            <person name="Damis S.I."/>
            <person name="Fuzi S.F."/>
            <person name="Isa M.N."/>
            <person name="Murad A.M."/>
            <person name="Raih M.F."/>
            <person name="Bakar F.D."/>
            <person name="Najimudin N."/>
            <person name="Mahadi N.M."/>
            <person name="Illias R.M."/>
        </authorList>
    </citation>
    <scope>NUCLEOTIDE SEQUENCE [LARGE SCALE GENOMIC DNA]</scope>
    <source>
        <strain evidence="4 5">G1</strain>
    </source>
</reference>
<dbReference type="PANTHER" id="PTHR43046">
    <property type="entry name" value="GDP-MANNOSE MANNOSYL HYDROLASE"/>
    <property type="match status" value="1"/>
</dbReference>
<dbReference type="PROSITE" id="PS51462">
    <property type="entry name" value="NUDIX"/>
    <property type="match status" value="1"/>
</dbReference>
<comment type="cofactor">
    <cofactor evidence="1">
        <name>Mg(2+)</name>
        <dbReference type="ChEBI" id="CHEBI:18420"/>
    </cofactor>
</comment>
<protein>
    <submittedName>
        <fullName evidence="4">NUDIX hydrolase</fullName>
    </submittedName>
</protein>
<dbReference type="EMBL" id="CP003923">
    <property type="protein sequence ID" value="AIC93393.1"/>
    <property type="molecule type" value="Genomic_DNA"/>
</dbReference>
<dbReference type="PANTHER" id="PTHR43046:SF14">
    <property type="entry name" value="MUTT_NUDIX FAMILY PROTEIN"/>
    <property type="match status" value="1"/>
</dbReference>
<dbReference type="Proteomes" id="UP000027142">
    <property type="component" value="Chromosome"/>
</dbReference>
<keyword evidence="5" id="KW-1185">Reference proteome</keyword>
<proteinExistence type="predicted"/>
<dbReference type="InterPro" id="IPR000086">
    <property type="entry name" value="NUDIX_hydrolase_dom"/>
</dbReference>
<dbReference type="KEGG" id="ble:BleG1_0785"/>
<dbReference type="STRING" id="1246626.BleG1_0785"/>
<dbReference type="CDD" id="cd18880">
    <property type="entry name" value="NUDIX_ADPRase"/>
    <property type="match status" value="1"/>
</dbReference>
<dbReference type="InterPro" id="IPR020084">
    <property type="entry name" value="NUDIX_hydrolase_CS"/>
</dbReference>
<dbReference type="Pfam" id="PF00293">
    <property type="entry name" value="NUDIX"/>
    <property type="match status" value="1"/>
</dbReference>
<dbReference type="PROSITE" id="PS00893">
    <property type="entry name" value="NUDIX_BOX"/>
    <property type="match status" value="1"/>
</dbReference>
<dbReference type="Gene3D" id="3.90.79.10">
    <property type="entry name" value="Nucleoside Triphosphate Pyrophosphohydrolase"/>
    <property type="match status" value="1"/>
</dbReference>
<dbReference type="AlphaFoldDB" id="A0A060LYN1"/>
<evidence type="ECO:0000256" key="1">
    <source>
        <dbReference type="ARBA" id="ARBA00001946"/>
    </source>
</evidence>
<evidence type="ECO:0000259" key="3">
    <source>
        <dbReference type="PROSITE" id="PS51462"/>
    </source>
</evidence>
<feature type="domain" description="Nudix hydrolase" evidence="3">
    <location>
        <begin position="1"/>
        <end position="140"/>
    </location>
</feature>
<dbReference type="HOGENOM" id="CLU_037162_18_3_9"/>
<gene>
    <name evidence="4" type="ORF">BleG1_0785</name>
</gene>
<dbReference type="SUPFAM" id="SSF55811">
    <property type="entry name" value="Nudix"/>
    <property type="match status" value="1"/>
</dbReference>
<evidence type="ECO:0000313" key="5">
    <source>
        <dbReference type="Proteomes" id="UP000027142"/>
    </source>
</evidence>